<reference evidence="1 2" key="1">
    <citation type="journal article" date="2024" name="Int. J. Syst. Evol. Microbiol.">
        <title>Paenibacillus hexagrammi sp. nov., a novel bacterium isolated from the gut content of Hexagrammos agrammus.</title>
        <authorList>
            <person name="Jung H.K."/>
            <person name="Kim D.G."/>
            <person name="Zin H."/>
            <person name="Park J."/>
            <person name="Jung H."/>
            <person name="Kim Y.O."/>
            <person name="Kong H.J."/>
            <person name="Kim J.W."/>
            <person name="Kim Y.S."/>
        </authorList>
    </citation>
    <scope>NUCLEOTIDE SEQUENCE [LARGE SCALE GENOMIC DNA]</scope>
    <source>
        <strain evidence="1 2">YPD9-1</strain>
    </source>
</reference>
<sequence length="84" mass="9860">METLQRYYADYRTAADADQSFKDATQAIAYHVIEQTDRLAHEGDLPTIQSLMREYNEIRLKVGVSNDSLKERLEQELVERLLER</sequence>
<keyword evidence="2" id="KW-1185">Reference proteome</keyword>
<accession>A0ABY3SDT3</accession>
<dbReference type="RefSeq" id="WP_235118482.1">
    <property type="nucleotide sequence ID" value="NZ_CP090978.1"/>
</dbReference>
<gene>
    <name evidence="1" type="ORF">L0M14_20745</name>
</gene>
<evidence type="ECO:0000313" key="2">
    <source>
        <dbReference type="Proteomes" id="UP001649230"/>
    </source>
</evidence>
<organism evidence="1 2">
    <name type="scientific">Paenibacillus hexagrammi</name>
    <dbReference type="NCBI Taxonomy" id="2908839"/>
    <lineage>
        <taxon>Bacteria</taxon>
        <taxon>Bacillati</taxon>
        <taxon>Bacillota</taxon>
        <taxon>Bacilli</taxon>
        <taxon>Bacillales</taxon>
        <taxon>Paenibacillaceae</taxon>
        <taxon>Paenibacillus</taxon>
    </lineage>
</organism>
<proteinExistence type="predicted"/>
<dbReference type="Proteomes" id="UP001649230">
    <property type="component" value="Chromosome"/>
</dbReference>
<protein>
    <submittedName>
        <fullName evidence="1">Uncharacterized protein</fullName>
    </submittedName>
</protein>
<name>A0ABY3SDT3_9BACL</name>
<dbReference type="EMBL" id="CP090978">
    <property type="protein sequence ID" value="UJF32137.1"/>
    <property type="molecule type" value="Genomic_DNA"/>
</dbReference>
<evidence type="ECO:0000313" key="1">
    <source>
        <dbReference type="EMBL" id="UJF32137.1"/>
    </source>
</evidence>